<dbReference type="Proteomes" id="UP001058016">
    <property type="component" value="Chromosome"/>
</dbReference>
<evidence type="ECO:0000313" key="4">
    <source>
        <dbReference type="Proteomes" id="UP001058016"/>
    </source>
</evidence>
<dbReference type="RefSeq" id="WP_212724812.1">
    <property type="nucleotide sequence ID" value="NZ_CP071249.1"/>
</dbReference>
<dbReference type="Proteomes" id="UP001058072">
    <property type="component" value="Chromosome"/>
</dbReference>
<proteinExistence type="predicted"/>
<protein>
    <submittedName>
        <fullName evidence="3">Uncharacterized protein</fullName>
    </submittedName>
</protein>
<reference evidence="3 4" key="1">
    <citation type="submission" date="2021-03" db="EMBL/GenBank/DDBJ databases">
        <title>Comparative Genomics and Metabolomics in the genus Turicibacter.</title>
        <authorList>
            <person name="Maki J."/>
            <person name="Looft T."/>
        </authorList>
    </citation>
    <scope>NUCLEOTIDE SEQUENCE</scope>
    <source>
        <strain evidence="3">ISU324</strain>
        <strain evidence="2 4">MMM721</strain>
    </source>
</reference>
<keyword evidence="1" id="KW-0175">Coiled coil</keyword>
<dbReference type="EMBL" id="CP071249">
    <property type="protein sequence ID" value="UUF06366.1"/>
    <property type="molecule type" value="Genomic_DNA"/>
</dbReference>
<sequence length="259" mass="30235">METEFLDLIKTFEKTAKRLETLDTTILNFKDVVEGLRQNLDELVEMVHLEEIVELSEKGSRKIQLLNQNLDQISQTYERLLHVDEFKEEYFERLTAIEDKIMRLSDRETMDDGNQKEGQASSSYIALEDRRHVYYIETETHQLMAMAKENENENGPIDGILAKKLVCENDTVFALHQETGDVFVLNGRIPMARHSLDATDFVVVGFNIYYLSDTKLMRFHLFTLEKEVILNHIVSFERLNHQLICQTEAKKSVFVNLNK</sequence>
<evidence type="ECO:0000313" key="3">
    <source>
        <dbReference type="EMBL" id="UUF07599.1"/>
    </source>
</evidence>
<dbReference type="AlphaFoldDB" id="A0A9Q9CJT0"/>
<keyword evidence="4" id="KW-1185">Reference proteome</keyword>
<name>A0A9Q9CJT0_9FIRM</name>
<gene>
    <name evidence="2" type="ORF">J0J69_01895</name>
    <name evidence="3" type="ORF">J0J70_08140</name>
</gene>
<dbReference type="EMBL" id="CP071250">
    <property type="protein sequence ID" value="UUF07599.1"/>
    <property type="molecule type" value="Genomic_DNA"/>
</dbReference>
<evidence type="ECO:0000313" key="2">
    <source>
        <dbReference type="EMBL" id="UUF06366.1"/>
    </source>
</evidence>
<feature type="coiled-coil region" evidence="1">
    <location>
        <begin position="63"/>
        <end position="107"/>
    </location>
</feature>
<organism evidence="3 5">
    <name type="scientific">Turicibacter bilis</name>
    <dbReference type="NCBI Taxonomy" id="2735723"/>
    <lineage>
        <taxon>Bacteria</taxon>
        <taxon>Bacillati</taxon>
        <taxon>Bacillota</taxon>
        <taxon>Erysipelotrichia</taxon>
        <taxon>Erysipelotrichales</taxon>
        <taxon>Turicibacteraceae</taxon>
        <taxon>Turicibacter</taxon>
    </lineage>
</organism>
<evidence type="ECO:0000313" key="5">
    <source>
        <dbReference type="Proteomes" id="UP001058072"/>
    </source>
</evidence>
<evidence type="ECO:0000256" key="1">
    <source>
        <dbReference type="SAM" id="Coils"/>
    </source>
</evidence>
<accession>A0A9Q9CJT0</accession>